<feature type="domain" description="Mannosyl-glycoprotein endo-beta-N-acetylglucosamidase-like" evidence="11">
    <location>
        <begin position="157"/>
        <end position="317"/>
    </location>
</feature>
<comment type="subcellular location">
    <subcellularLocation>
        <location evidence="2">Periplasm</location>
    </subcellularLocation>
</comment>
<evidence type="ECO:0000256" key="5">
    <source>
        <dbReference type="ARBA" id="ARBA00013433"/>
    </source>
</evidence>
<evidence type="ECO:0000259" key="11">
    <source>
        <dbReference type="SMART" id="SM00047"/>
    </source>
</evidence>
<organism evidence="12 13">
    <name type="scientific">Denitromonas halophila</name>
    <dbReference type="NCBI Taxonomy" id="1629404"/>
    <lineage>
        <taxon>Bacteria</taxon>
        <taxon>Pseudomonadati</taxon>
        <taxon>Pseudomonadota</taxon>
        <taxon>Betaproteobacteria</taxon>
        <taxon>Rhodocyclales</taxon>
        <taxon>Zoogloeaceae</taxon>
        <taxon>Denitromonas</taxon>
    </lineage>
</organism>
<protein>
    <recommendedName>
        <fullName evidence="5">Peptidoglycan hydrolase FlgJ</fullName>
    </recommendedName>
    <alternativeName>
        <fullName evidence="10">Muramidase FlgJ</fullName>
    </alternativeName>
</protein>
<dbReference type="RefSeq" id="WP_144309544.1">
    <property type="nucleotide sequence ID" value="NZ_VMNK01000007.1"/>
</dbReference>
<dbReference type="Pfam" id="PF01832">
    <property type="entry name" value="Glucosaminidase"/>
    <property type="match status" value="1"/>
</dbReference>
<dbReference type="Gene3D" id="2.10.70.40">
    <property type="entry name" value="peptidoglycan hydrolase"/>
    <property type="match status" value="1"/>
</dbReference>
<comment type="similarity">
    <text evidence="4">In the C-terminal section; belongs to the glycosyl hydrolase 73 family.</text>
</comment>
<evidence type="ECO:0000256" key="9">
    <source>
        <dbReference type="ARBA" id="ARBA00023316"/>
    </source>
</evidence>
<keyword evidence="12" id="KW-0282">Flagellum</keyword>
<comment type="similarity">
    <text evidence="3">In the N-terminal section; belongs to the FlgJ family.</text>
</comment>
<keyword evidence="7 12" id="KW-0378">Hydrolase</keyword>
<gene>
    <name evidence="12" type="primary">flgJ</name>
    <name evidence="12" type="ORF">FHP91_10495</name>
</gene>
<dbReference type="OrthoDB" id="289937at2"/>
<sequence length="319" mass="33663">MQGAAQLNTLDPNAMADLKRLAKDNDPKAIEAAAKQFESLFLAMVLKSMRAAMPTTGLMDNDQSRMYQSMLDQQLAANMAASGGAGLAKALIAQLGGNPMQAPSRDEISAGFDIASVPRRPANAAAAPLPPVDLAARRAGVSAGASANVSTPTTIESTPPEISSDAAAFVRKVMPHAQAASRETGIPAHFMVAQAALETGWGKYQLRDAHGQPSHNLFNIKAGSSWEGKTVSVGTTEYVNGRPVTEQARFRAYGSYAESFRDYARLIGNSPRYAEVVGQQDAAAFARELQAAGYATDPRYAEKLTQIINGPTLRGALPG</sequence>
<evidence type="ECO:0000313" key="12">
    <source>
        <dbReference type="EMBL" id="TVO57307.1"/>
    </source>
</evidence>
<keyword evidence="12" id="KW-0969">Cilium</keyword>
<name>A0A557QWL3_9RHOO</name>
<dbReference type="PANTHER" id="PTHR33308">
    <property type="entry name" value="PEPTIDOGLYCAN HYDROLASE FLGJ"/>
    <property type="match status" value="1"/>
</dbReference>
<dbReference type="EMBL" id="VMNK01000007">
    <property type="protein sequence ID" value="TVO57307.1"/>
    <property type="molecule type" value="Genomic_DNA"/>
</dbReference>
<dbReference type="SMART" id="SM00047">
    <property type="entry name" value="LYZ2"/>
    <property type="match status" value="1"/>
</dbReference>
<dbReference type="GO" id="GO:0042597">
    <property type="term" value="C:periplasmic space"/>
    <property type="evidence" value="ECO:0007669"/>
    <property type="project" value="UniProtKB-SubCell"/>
</dbReference>
<dbReference type="InterPro" id="IPR002901">
    <property type="entry name" value="MGlyc_endo_b_GlcNAc-like_dom"/>
</dbReference>
<evidence type="ECO:0000256" key="8">
    <source>
        <dbReference type="ARBA" id="ARBA00023295"/>
    </source>
</evidence>
<evidence type="ECO:0000256" key="3">
    <source>
        <dbReference type="ARBA" id="ARBA00006880"/>
    </source>
</evidence>
<dbReference type="InterPro" id="IPR019301">
    <property type="entry name" value="Flagellar_prot_FlgJ_N"/>
</dbReference>
<dbReference type="PRINTS" id="PR01002">
    <property type="entry name" value="FLGFLGJ"/>
</dbReference>
<dbReference type="FunFam" id="2.10.70.40:FF:000001">
    <property type="entry name" value="Flagellar assembly peptidoglycan hydrolase FlgJ"/>
    <property type="match status" value="1"/>
</dbReference>
<evidence type="ECO:0000313" key="13">
    <source>
        <dbReference type="Proteomes" id="UP000319502"/>
    </source>
</evidence>
<evidence type="ECO:0000256" key="2">
    <source>
        <dbReference type="ARBA" id="ARBA00004418"/>
    </source>
</evidence>
<dbReference type="PANTHER" id="PTHR33308:SF9">
    <property type="entry name" value="PEPTIDOGLYCAN HYDROLASE FLGJ"/>
    <property type="match status" value="1"/>
</dbReference>
<dbReference type="GO" id="GO:0071555">
    <property type="term" value="P:cell wall organization"/>
    <property type="evidence" value="ECO:0007669"/>
    <property type="project" value="UniProtKB-KW"/>
</dbReference>
<dbReference type="NCBIfam" id="TIGR02541">
    <property type="entry name" value="flagell_FlgJ"/>
    <property type="match status" value="1"/>
</dbReference>
<evidence type="ECO:0000256" key="10">
    <source>
        <dbReference type="ARBA" id="ARBA00030835"/>
    </source>
</evidence>
<dbReference type="Gene3D" id="1.10.530.10">
    <property type="match status" value="1"/>
</dbReference>
<dbReference type="GO" id="GO:0016798">
    <property type="term" value="F:hydrolase activity, acting on glycosyl bonds"/>
    <property type="evidence" value="ECO:0007669"/>
    <property type="project" value="UniProtKB-KW"/>
</dbReference>
<keyword evidence="9" id="KW-0961">Cell wall biogenesis/degradation</keyword>
<dbReference type="GO" id="GO:0071973">
    <property type="term" value="P:bacterial-type flagellum-dependent cell motility"/>
    <property type="evidence" value="ECO:0007669"/>
    <property type="project" value="TreeGrafter"/>
</dbReference>
<keyword evidence="6" id="KW-0574">Periplasm</keyword>
<accession>A0A557QWL3</accession>
<keyword evidence="13" id="KW-1185">Reference proteome</keyword>
<dbReference type="Proteomes" id="UP000319502">
    <property type="component" value="Unassembled WGS sequence"/>
</dbReference>
<dbReference type="InterPro" id="IPR051056">
    <property type="entry name" value="Glycosyl_Hydrolase_73"/>
</dbReference>
<keyword evidence="12" id="KW-0966">Cell projection</keyword>
<comment type="caution">
    <text evidence="12">The sequence shown here is derived from an EMBL/GenBank/DDBJ whole genome shotgun (WGS) entry which is preliminary data.</text>
</comment>
<evidence type="ECO:0000256" key="4">
    <source>
        <dbReference type="ARBA" id="ARBA00007974"/>
    </source>
</evidence>
<proteinExistence type="inferred from homology"/>
<dbReference type="Pfam" id="PF10135">
    <property type="entry name" value="Rod-binding"/>
    <property type="match status" value="1"/>
</dbReference>
<evidence type="ECO:0000256" key="7">
    <source>
        <dbReference type="ARBA" id="ARBA00022801"/>
    </source>
</evidence>
<dbReference type="AlphaFoldDB" id="A0A557QWL3"/>
<reference evidence="12 13" key="1">
    <citation type="submission" date="2019-07" db="EMBL/GenBank/DDBJ databases">
        <title>The pathways for chlorine oxyanion respiration interact through the shared metabolite chlorate.</title>
        <authorList>
            <person name="Barnum T.P."/>
            <person name="Cheng Y."/>
            <person name="Hill K.A."/>
            <person name="Lucas L.N."/>
            <person name="Carlson H.K."/>
            <person name="Coates J.D."/>
        </authorList>
    </citation>
    <scope>NUCLEOTIDE SEQUENCE [LARGE SCALE GENOMIC DNA]</scope>
    <source>
        <strain evidence="12 13">SFB-3</strain>
    </source>
</reference>
<evidence type="ECO:0000256" key="1">
    <source>
        <dbReference type="ARBA" id="ARBA00002954"/>
    </source>
</evidence>
<dbReference type="GO" id="GO:0044780">
    <property type="term" value="P:bacterial-type flagellum assembly"/>
    <property type="evidence" value="ECO:0007669"/>
    <property type="project" value="InterPro"/>
</dbReference>
<dbReference type="GO" id="GO:0004040">
    <property type="term" value="F:amidase activity"/>
    <property type="evidence" value="ECO:0007669"/>
    <property type="project" value="InterPro"/>
</dbReference>
<dbReference type="SUPFAM" id="SSF53955">
    <property type="entry name" value="Lysozyme-like"/>
    <property type="match status" value="1"/>
</dbReference>
<dbReference type="InterPro" id="IPR023346">
    <property type="entry name" value="Lysozyme-like_dom_sf"/>
</dbReference>
<dbReference type="InterPro" id="IPR013377">
    <property type="entry name" value="FlgJ"/>
</dbReference>
<keyword evidence="8" id="KW-0326">Glycosidase</keyword>
<comment type="function">
    <text evidence="1">Flagellum-specific muramidase which hydrolyzes the peptidoglycan layer to assemble the rod structure in the periplasmic space.</text>
</comment>
<evidence type="ECO:0000256" key="6">
    <source>
        <dbReference type="ARBA" id="ARBA00022764"/>
    </source>
</evidence>